<dbReference type="RefSeq" id="XP_020047616.1">
    <property type="nucleotide sequence ID" value="XM_020193125.1"/>
</dbReference>
<keyword evidence="4" id="KW-0539">Nucleus</keyword>
<dbReference type="STRING" id="1344418.A0A1D2VI72"/>
<dbReference type="Gene3D" id="3.80.10.10">
    <property type="entry name" value="Ribonuclease Inhibitor"/>
    <property type="match status" value="1"/>
</dbReference>
<dbReference type="EMBL" id="KV454479">
    <property type="protein sequence ID" value="ODV61309.1"/>
    <property type="molecule type" value="Genomic_DNA"/>
</dbReference>
<keyword evidence="6" id="KW-1185">Reference proteome</keyword>
<evidence type="ECO:0000256" key="1">
    <source>
        <dbReference type="ARBA" id="ARBA00004123"/>
    </source>
</evidence>
<name>A0A1D2VI72_9ASCO</name>
<evidence type="ECO:0008006" key="7">
    <source>
        <dbReference type="Google" id="ProtNLM"/>
    </source>
</evidence>
<dbReference type="InParanoid" id="A0A1D2VI72"/>
<keyword evidence="2" id="KW-0433">Leucine-rich repeat</keyword>
<organism evidence="5 6">
    <name type="scientific">Ascoidea rubescens DSM 1968</name>
    <dbReference type="NCBI Taxonomy" id="1344418"/>
    <lineage>
        <taxon>Eukaryota</taxon>
        <taxon>Fungi</taxon>
        <taxon>Dikarya</taxon>
        <taxon>Ascomycota</taxon>
        <taxon>Saccharomycotina</taxon>
        <taxon>Saccharomycetes</taxon>
        <taxon>Ascoideaceae</taxon>
        <taxon>Ascoidea</taxon>
    </lineage>
</organism>
<evidence type="ECO:0000313" key="6">
    <source>
        <dbReference type="Proteomes" id="UP000095038"/>
    </source>
</evidence>
<dbReference type="SMART" id="SM00365">
    <property type="entry name" value="LRR_SD22"/>
    <property type="match status" value="4"/>
</dbReference>
<evidence type="ECO:0000313" key="5">
    <source>
        <dbReference type="EMBL" id="ODV61309.1"/>
    </source>
</evidence>
<dbReference type="PANTHER" id="PTHR45973">
    <property type="entry name" value="PROTEIN PHOSPHATASE 1 REGULATORY SUBUNIT SDS22-RELATED"/>
    <property type="match status" value="1"/>
</dbReference>
<dbReference type="InterPro" id="IPR032675">
    <property type="entry name" value="LRR_dom_sf"/>
</dbReference>
<comment type="subcellular location">
    <subcellularLocation>
        <location evidence="1">Nucleus</location>
    </subcellularLocation>
</comment>
<accession>A0A1D2VI72</accession>
<dbReference type="SUPFAM" id="SSF52075">
    <property type="entry name" value="Outer arm dynein light chain 1"/>
    <property type="match status" value="1"/>
</dbReference>
<protein>
    <recommendedName>
        <fullName evidence="7">Outer arm dynein light chain 1</fullName>
    </recommendedName>
</protein>
<evidence type="ECO:0000256" key="2">
    <source>
        <dbReference type="ARBA" id="ARBA00022614"/>
    </source>
</evidence>
<dbReference type="InterPro" id="IPR025875">
    <property type="entry name" value="Leu-rich_rpt_4"/>
</dbReference>
<evidence type="ECO:0000256" key="4">
    <source>
        <dbReference type="ARBA" id="ARBA00023242"/>
    </source>
</evidence>
<proteinExistence type="predicted"/>
<dbReference type="PANTHER" id="PTHR45973:SF23">
    <property type="entry name" value="PROTEIN PHOSPHATASE 1 REGULATORY SUBUNIT 7"/>
    <property type="match status" value="1"/>
</dbReference>
<dbReference type="Proteomes" id="UP000095038">
    <property type="component" value="Unassembled WGS sequence"/>
</dbReference>
<reference evidence="6" key="1">
    <citation type="submission" date="2016-05" db="EMBL/GenBank/DDBJ databases">
        <title>Comparative genomics of biotechnologically important yeasts.</title>
        <authorList>
            <consortium name="DOE Joint Genome Institute"/>
            <person name="Riley R."/>
            <person name="Haridas S."/>
            <person name="Wolfe K.H."/>
            <person name="Lopes M.R."/>
            <person name="Hittinger C.T."/>
            <person name="Goker M."/>
            <person name="Salamov A."/>
            <person name="Wisecaver J."/>
            <person name="Long T.M."/>
            <person name="Aerts A.L."/>
            <person name="Barry K."/>
            <person name="Choi C."/>
            <person name="Clum A."/>
            <person name="Coughlan A.Y."/>
            <person name="Deshpande S."/>
            <person name="Douglass A.P."/>
            <person name="Hanson S.J."/>
            <person name="Klenk H.-P."/>
            <person name="Labutti K."/>
            <person name="Lapidus A."/>
            <person name="Lindquist E."/>
            <person name="Lipzen A."/>
            <person name="Meier-Kolthoff J.P."/>
            <person name="Ohm R.A."/>
            <person name="Otillar R.P."/>
            <person name="Pangilinan J."/>
            <person name="Peng Y."/>
            <person name="Rokas A."/>
            <person name="Rosa C.A."/>
            <person name="Scheuner C."/>
            <person name="Sibirny A.A."/>
            <person name="Slot J.C."/>
            <person name="Stielow J.B."/>
            <person name="Sun H."/>
            <person name="Kurtzman C.P."/>
            <person name="Blackwell M."/>
            <person name="Grigoriev I.V."/>
            <person name="Jeffries T.W."/>
        </authorList>
    </citation>
    <scope>NUCLEOTIDE SEQUENCE [LARGE SCALE GENOMIC DNA]</scope>
    <source>
        <strain evidence="6">DSM 1968</strain>
    </source>
</reference>
<dbReference type="Pfam" id="PF12799">
    <property type="entry name" value="LRR_4"/>
    <property type="match status" value="1"/>
</dbReference>
<dbReference type="OrthoDB" id="4019115at2759"/>
<dbReference type="InterPro" id="IPR050576">
    <property type="entry name" value="Cilia_flagella_integrity"/>
</dbReference>
<evidence type="ECO:0000256" key="3">
    <source>
        <dbReference type="ARBA" id="ARBA00022737"/>
    </source>
</evidence>
<sequence>MLDMRSNVIQIIENIKKLEKLTVWLNNNEITKIENLDKLTNLEELCIKDNQITKLENFDNLTNLKMLFISGYKIVEFENLKNLIFFDLSYNCIPKNEGTYELT</sequence>
<keyword evidence="3" id="KW-0677">Repeat</keyword>
<dbReference type="AlphaFoldDB" id="A0A1D2VI72"/>
<dbReference type="InterPro" id="IPR001611">
    <property type="entry name" value="Leu-rich_rpt"/>
</dbReference>
<gene>
    <name evidence="5" type="ORF">ASCRUDRAFT_7558</name>
</gene>
<dbReference type="GO" id="GO:0005634">
    <property type="term" value="C:nucleus"/>
    <property type="evidence" value="ECO:0007669"/>
    <property type="project" value="UniProtKB-SubCell"/>
</dbReference>
<dbReference type="PROSITE" id="PS51450">
    <property type="entry name" value="LRR"/>
    <property type="match status" value="2"/>
</dbReference>
<dbReference type="GeneID" id="30966761"/>